<dbReference type="Proteomes" id="UP000198211">
    <property type="component" value="Unassembled WGS sequence"/>
</dbReference>
<sequence length="388" mass="42750">MAEGRVSKRPMLPGETYADFAASLRDLWGINRKYRQNYSAIGAAGARPKTLGETVDKATEINDPIDNVAQGMKNIGQAFVTAPSSYLVPAEETTGQMMIIPGIGGVEATDGKPANFLHEYTGLWEAPKGMQWGGNKWVRATRKRATPVTTTVVGKAPAAHLTEKTAKARMVRMARDEDSEDDTEAGVTTLPPAKKRKAVVRQVKPVKQPTTGSELQRSTEGEKPAYRSMSERSALHVATWVTLQGNVHMKTRALVTTNIWPGEASKRNLWETWIKCRRSRCSFVQRTPQQKSEAKVGKFKMKPNDGSMTTVARAAVDAHLDEEVTARDHGRAERYVATVWPAMAALRYVLAHEVHDGVNGRRDEAVSERPSCRDLGVPDEDSNTDGRQ</sequence>
<protein>
    <submittedName>
        <fullName evidence="2">Uncharacterized protein</fullName>
    </submittedName>
</protein>
<evidence type="ECO:0000313" key="3">
    <source>
        <dbReference type="Proteomes" id="UP000198211"/>
    </source>
</evidence>
<comment type="caution">
    <text evidence="2">The sequence shown here is derived from an EMBL/GenBank/DDBJ whole genome shotgun (WGS) entry which is preliminary data.</text>
</comment>
<organism evidence="2 3">
    <name type="scientific">Phytophthora megakarya</name>
    <dbReference type="NCBI Taxonomy" id="4795"/>
    <lineage>
        <taxon>Eukaryota</taxon>
        <taxon>Sar</taxon>
        <taxon>Stramenopiles</taxon>
        <taxon>Oomycota</taxon>
        <taxon>Peronosporomycetes</taxon>
        <taxon>Peronosporales</taxon>
        <taxon>Peronosporaceae</taxon>
        <taxon>Phytophthora</taxon>
    </lineage>
</organism>
<feature type="compositionally biased region" description="Acidic residues" evidence="1">
    <location>
        <begin position="377"/>
        <end position="388"/>
    </location>
</feature>
<dbReference type="AlphaFoldDB" id="A0A225VLF2"/>
<dbReference type="EMBL" id="NBNE01004078">
    <property type="protein sequence ID" value="OWZ06162.1"/>
    <property type="molecule type" value="Genomic_DNA"/>
</dbReference>
<gene>
    <name evidence="2" type="ORF">PHMEG_00021618</name>
</gene>
<name>A0A225VLF2_9STRA</name>
<evidence type="ECO:0000256" key="1">
    <source>
        <dbReference type="SAM" id="MobiDB-lite"/>
    </source>
</evidence>
<reference evidence="3" key="1">
    <citation type="submission" date="2017-03" db="EMBL/GenBank/DDBJ databases">
        <title>Phytopthora megakarya and P. palmivora, two closely related causual agents of cacao black pod achieved similar genome size and gene model numbers by different mechanisms.</title>
        <authorList>
            <person name="Ali S."/>
            <person name="Shao J."/>
            <person name="Larry D.J."/>
            <person name="Kronmiller B."/>
            <person name="Shen D."/>
            <person name="Strem M.D."/>
            <person name="Melnick R.L."/>
            <person name="Guiltinan M.J."/>
            <person name="Tyler B.M."/>
            <person name="Meinhardt L.W."/>
            <person name="Bailey B.A."/>
        </authorList>
    </citation>
    <scope>NUCLEOTIDE SEQUENCE [LARGE SCALE GENOMIC DNA]</scope>
    <source>
        <strain evidence="3">zdho120</strain>
    </source>
</reference>
<feature type="compositionally biased region" description="Basic and acidic residues" evidence="1">
    <location>
        <begin position="358"/>
        <end position="372"/>
    </location>
</feature>
<feature type="region of interest" description="Disordered" evidence="1">
    <location>
        <begin position="173"/>
        <end position="225"/>
    </location>
</feature>
<evidence type="ECO:0000313" key="2">
    <source>
        <dbReference type="EMBL" id="OWZ06162.1"/>
    </source>
</evidence>
<dbReference type="OrthoDB" id="120414at2759"/>
<keyword evidence="3" id="KW-1185">Reference proteome</keyword>
<feature type="region of interest" description="Disordered" evidence="1">
    <location>
        <begin position="358"/>
        <end position="388"/>
    </location>
</feature>
<proteinExistence type="predicted"/>
<accession>A0A225VLF2</accession>